<dbReference type="EMBL" id="CP133621">
    <property type="protein sequence ID" value="WMV49577.1"/>
    <property type="molecule type" value="Genomic_DNA"/>
</dbReference>
<keyword evidence="2" id="KW-1185">Reference proteome</keyword>
<dbReference type="Proteomes" id="UP001234989">
    <property type="component" value="Chromosome 10"/>
</dbReference>
<gene>
    <name evidence="1" type="ORF">MTR67_042962</name>
</gene>
<accession>A0AAF0ZRN1</accession>
<protein>
    <submittedName>
        <fullName evidence="1">Uncharacterized protein</fullName>
    </submittedName>
</protein>
<name>A0AAF0ZRN1_SOLVR</name>
<reference evidence="1" key="1">
    <citation type="submission" date="2023-08" db="EMBL/GenBank/DDBJ databases">
        <title>A de novo genome assembly of Solanum verrucosum Schlechtendal, a Mexican diploid species geographically isolated from the other diploid A-genome species in potato relatives.</title>
        <authorList>
            <person name="Hosaka K."/>
        </authorList>
    </citation>
    <scope>NUCLEOTIDE SEQUENCE</scope>
    <source>
        <tissue evidence="1">Young leaves</tissue>
    </source>
</reference>
<dbReference type="AlphaFoldDB" id="A0AAF0ZRN1"/>
<proteinExistence type="predicted"/>
<evidence type="ECO:0000313" key="2">
    <source>
        <dbReference type="Proteomes" id="UP001234989"/>
    </source>
</evidence>
<sequence>MMAQASRVVVDPVNPRVCTTATRVRDFTRMNPLEFHGCKVEEDPQELIYEVYKIVGIMEMDVSRLMVHVQQLEKDKIKEKTRDSNRSRRENGDFYIQGAMEVIVLKVMILVTKWYPSVGSVEEDIGMSVYPVQIDALGVERVVTR</sequence>
<organism evidence="1 2">
    <name type="scientific">Solanum verrucosum</name>
    <dbReference type="NCBI Taxonomy" id="315347"/>
    <lineage>
        <taxon>Eukaryota</taxon>
        <taxon>Viridiplantae</taxon>
        <taxon>Streptophyta</taxon>
        <taxon>Embryophyta</taxon>
        <taxon>Tracheophyta</taxon>
        <taxon>Spermatophyta</taxon>
        <taxon>Magnoliopsida</taxon>
        <taxon>eudicotyledons</taxon>
        <taxon>Gunneridae</taxon>
        <taxon>Pentapetalae</taxon>
        <taxon>asterids</taxon>
        <taxon>lamiids</taxon>
        <taxon>Solanales</taxon>
        <taxon>Solanaceae</taxon>
        <taxon>Solanoideae</taxon>
        <taxon>Solaneae</taxon>
        <taxon>Solanum</taxon>
    </lineage>
</organism>
<evidence type="ECO:0000313" key="1">
    <source>
        <dbReference type="EMBL" id="WMV49577.1"/>
    </source>
</evidence>